<gene>
    <name evidence="7" type="ORF">Ctob_001271</name>
</gene>
<evidence type="ECO:0000256" key="2">
    <source>
        <dbReference type="ARBA" id="ARBA00022771"/>
    </source>
</evidence>
<organism evidence="7 8">
    <name type="scientific">Chrysochromulina tobinii</name>
    <dbReference type="NCBI Taxonomy" id="1460289"/>
    <lineage>
        <taxon>Eukaryota</taxon>
        <taxon>Haptista</taxon>
        <taxon>Haptophyta</taxon>
        <taxon>Prymnesiophyceae</taxon>
        <taxon>Prymnesiales</taxon>
        <taxon>Chrysochromulinaceae</taxon>
        <taxon>Chrysochromulina</taxon>
    </lineage>
</organism>
<keyword evidence="8" id="KW-1185">Reference proteome</keyword>
<dbReference type="GO" id="GO:0008270">
    <property type="term" value="F:zinc ion binding"/>
    <property type="evidence" value="ECO:0007669"/>
    <property type="project" value="UniProtKB-KW"/>
</dbReference>
<sequence length="189" mass="20512">MAAAVGGNSAAVLFTISQRVRERLITLGYSEAEIDALDPLRAAAIIQASPQKPKAKQDRFQLRFTCNVCETPNAHSISRHAYTKGTVIVNCPGCNSTHLIADHLNWIEDDFKTLEQYMAKRGTPVRNLVTGGAGVSAAAQAATLLDYDEDEPEDANQPVSRPIEGISDDQAARIREALQAAKRRQRPGS</sequence>
<dbReference type="EMBL" id="JWZX01003349">
    <property type="protein sequence ID" value="KOO21610.1"/>
    <property type="molecule type" value="Genomic_DNA"/>
</dbReference>
<dbReference type="Pfam" id="PF05180">
    <property type="entry name" value="zf-DNL"/>
    <property type="match status" value="1"/>
</dbReference>
<accession>A0A0M0J554</accession>
<dbReference type="AlphaFoldDB" id="A0A0M0J554"/>
<dbReference type="PANTHER" id="PTHR20922:SF13">
    <property type="entry name" value="DNL-TYPE ZINC FINGER PROTEIN"/>
    <property type="match status" value="1"/>
</dbReference>
<evidence type="ECO:0000313" key="8">
    <source>
        <dbReference type="Proteomes" id="UP000037460"/>
    </source>
</evidence>
<feature type="region of interest" description="Disordered" evidence="5">
    <location>
        <begin position="147"/>
        <end position="170"/>
    </location>
</feature>
<keyword evidence="3" id="KW-0862">Zinc</keyword>
<protein>
    <submittedName>
        <fullName evidence="7">Zim17 protein</fullName>
    </submittedName>
</protein>
<dbReference type="PROSITE" id="PS51501">
    <property type="entry name" value="ZF_DNL"/>
    <property type="match status" value="1"/>
</dbReference>
<dbReference type="OrthoDB" id="512667at2759"/>
<evidence type="ECO:0000256" key="3">
    <source>
        <dbReference type="ARBA" id="ARBA00022833"/>
    </source>
</evidence>
<dbReference type="InterPro" id="IPR024158">
    <property type="entry name" value="Mt_import_TIM15"/>
</dbReference>
<evidence type="ECO:0000256" key="1">
    <source>
        <dbReference type="ARBA" id="ARBA00022723"/>
    </source>
</evidence>
<dbReference type="InterPro" id="IPR007853">
    <property type="entry name" value="Znf_DNL-typ"/>
</dbReference>
<dbReference type="GO" id="GO:0030150">
    <property type="term" value="P:protein import into mitochondrial matrix"/>
    <property type="evidence" value="ECO:0007669"/>
    <property type="project" value="TreeGrafter"/>
</dbReference>
<dbReference type="Proteomes" id="UP000037460">
    <property type="component" value="Unassembled WGS sequence"/>
</dbReference>
<name>A0A0M0J554_9EUKA</name>
<dbReference type="GO" id="GO:0006457">
    <property type="term" value="P:protein folding"/>
    <property type="evidence" value="ECO:0007669"/>
    <property type="project" value="TreeGrafter"/>
</dbReference>
<comment type="caution">
    <text evidence="7">The sequence shown here is derived from an EMBL/GenBank/DDBJ whole genome shotgun (WGS) entry which is preliminary data.</text>
</comment>
<evidence type="ECO:0000256" key="5">
    <source>
        <dbReference type="SAM" id="MobiDB-lite"/>
    </source>
</evidence>
<evidence type="ECO:0000256" key="4">
    <source>
        <dbReference type="PROSITE-ProRule" id="PRU00834"/>
    </source>
</evidence>
<evidence type="ECO:0000313" key="7">
    <source>
        <dbReference type="EMBL" id="KOO21610.1"/>
    </source>
</evidence>
<dbReference type="GO" id="GO:0050821">
    <property type="term" value="P:protein stabilization"/>
    <property type="evidence" value="ECO:0007669"/>
    <property type="project" value="TreeGrafter"/>
</dbReference>
<feature type="domain" description="DNL-type" evidence="6">
    <location>
        <begin position="55"/>
        <end position="160"/>
    </location>
</feature>
<reference evidence="8" key="1">
    <citation type="journal article" date="2015" name="PLoS Genet.">
        <title>Genome Sequence and Transcriptome Analyses of Chrysochromulina tobin: Metabolic Tools for Enhanced Algal Fitness in the Prominent Order Prymnesiales (Haptophyceae).</title>
        <authorList>
            <person name="Hovde B.T."/>
            <person name="Deodato C.R."/>
            <person name="Hunsperger H.M."/>
            <person name="Ryken S.A."/>
            <person name="Yost W."/>
            <person name="Jha R.K."/>
            <person name="Patterson J."/>
            <person name="Monnat R.J. Jr."/>
            <person name="Barlow S.B."/>
            <person name="Starkenburg S.R."/>
            <person name="Cattolico R.A."/>
        </authorList>
    </citation>
    <scope>NUCLEOTIDE SEQUENCE</scope>
    <source>
        <strain evidence="8">CCMP291</strain>
    </source>
</reference>
<evidence type="ECO:0000259" key="6">
    <source>
        <dbReference type="PROSITE" id="PS51501"/>
    </source>
</evidence>
<keyword evidence="2 4" id="KW-0863">Zinc-finger</keyword>
<dbReference type="GO" id="GO:0005739">
    <property type="term" value="C:mitochondrion"/>
    <property type="evidence" value="ECO:0007669"/>
    <property type="project" value="TreeGrafter"/>
</dbReference>
<dbReference type="GO" id="GO:0051087">
    <property type="term" value="F:protein-folding chaperone binding"/>
    <property type="evidence" value="ECO:0007669"/>
    <property type="project" value="TreeGrafter"/>
</dbReference>
<proteinExistence type="predicted"/>
<keyword evidence="1" id="KW-0479">Metal-binding</keyword>
<dbReference type="PANTHER" id="PTHR20922">
    <property type="entry name" value="DNL-TYPE ZINC FINGER PROTEIN"/>
    <property type="match status" value="1"/>
</dbReference>